<evidence type="ECO:0000313" key="3">
    <source>
        <dbReference type="EMBL" id="BBO91020.1"/>
    </source>
</evidence>
<name>A0A5K8AGP0_9BACT</name>
<dbReference type="RefSeq" id="WP_155312001.1">
    <property type="nucleotide sequence ID" value="NZ_AP021879.1"/>
</dbReference>
<gene>
    <name evidence="3" type="ORF">DSCOOX_42000</name>
</gene>
<dbReference type="PANTHER" id="PTHR11070:SF2">
    <property type="entry name" value="ATP-DEPENDENT DNA HELICASE SRS2"/>
    <property type="match status" value="1"/>
</dbReference>
<dbReference type="PANTHER" id="PTHR11070">
    <property type="entry name" value="UVRD / RECB / PCRA DNA HELICASE FAMILY MEMBER"/>
    <property type="match status" value="1"/>
</dbReference>
<dbReference type="InterPro" id="IPR027785">
    <property type="entry name" value="UvrD-like_helicase_C"/>
</dbReference>
<sequence length="393" mass="44794">MSERDKRHFELPGINELSKAQEAINYLAAEGKYLVVGGPGTGKSVVALLRARYLAGEKRKYLFLVYNVLLEIACRQLYPELECARWIGWFKNLHRNLFGKNPIPKSMTPGDFDWKQVENRIVNADKMETSLENTCLIIDEGQDMPTGFYEAIDYLDAEHLFVAADQNQQITEANSTIREIRECLEIPIEEQIRLTENFRQKDKGYHVALLADAFFPGDPASTHPQLPPRQSTETPWLYTYGRPLFETIIRRIVLIVGRHPRELVGIITPTDAVRNRYFHAIRQAAGTLRENGAEVPVATYHSGMVRSALGAIRFDRGGILVINAMACKGLEFDTVFIADVNDFYLDPDTNKTKRLFYTMVARARERVFLLRRAGDHCAVDAIMPDDETILKRN</sequence>
<reference evidence="3 4" key="1">
    <citation type="submission" date="2019-11" db="EMBL/GenBank/DDBJ databases">
        <title>Comparative genomics of hydrocarbon-degrading Desulfosarcina strains.</title>
        <authorList>
            <person name="Watanabe M."/>
            <person name="Kojima H."/>
            <person name="Fukui M."/>
        </authorList>
    </citation>
    <scope>NUCLEOTIDE SEQUENCE [LARGE SCALE GENOMIC DNA]</scope>
    <source>
        <strain evidence="4">oXyS1</strain>
    </source>
</reference>
<dbReference type="Gene3D" id="3.40.50.300">
    <property type="entry name" value="P-loop containing nucleotide triphosphate hydrolases"/>
    <property type="match status" value="2"/>
</dbReference>
<accession>A0A5K8AGP0</accession>
<dbReference type="SUPFAM" id="SSF52540">
    <property type="entry name" value="P-loop containing nucleoside triphosphate hydrolases"/>
    <property type="match status" value="1"/>
</dbReference>
<dbReference type="EMBL" id="AP021879">
    <property type="protein sequence ID" value="BBO91020.1"/>
    <property type="molecule type" value="Genomic_DNA"/>
</dbReference>
<organism evidence="3 4">
    <name type="scientific">Desulfosarcina ovata subsp. ovata</name>
    <dbReference type="NCBI Taxonomy" id="2752305"/>
    <lineage>
        <taxon>Bacteria</taxon>
        <taxon>Pseudomonadati</taxon>
        <taxon>Thermodesulfobacteriota</taxon>
        <taxon>Desulfobacteria</taxon>
        <taxon>Desulfobacterales</taxon>
        <taxon>Desulfosarcinaceae</taxon>
        <taxon>Desulfosarcina</taxon>
    </lineage>
</organism>
<dbReference type="GO" id="GO:0043138">
    <property type="term" value="F:3'-5' DNA helicase activity"/>
    <property type="evidence" value="ECO:0007669"/>
    <property type="project" value="TreeGrafter"/>
</dbReference>
<dbReference type="Proteomes" id="UP000422108">
    <property type="component" value="Chromosome"/>
</dbReference>
<feature type="domain" description="UvrD-like helicase C-terminal" evidence="2">
    <location>
        <begin position="321"/>
        <end position="369"/>
    </location>
</feature>
<dbReference type="InterPro" id="IPR027417">
    <property type="entry name" value="P-loop_NTPase"/>
</dbReference>
<dbReference type="GO" id="GO:0005524">
    <property type="term" value="F:ATP binding"/>
    <property type="evidence" value="ECO:0007669"/>
    <property type="project" value="InterPro"/>
</dbReference>
<dbReference type="Pfam" id="PF13538">
    <property type="entry name" value="UvrD_C_2"/>
    <property type="match status" value="1"/>
</dbReference>
<evidence type="ECO:0000256" key="1">
    <source>
        <dbReference type="ARBA" id="ARBA00034923"/>
    </source>
</evidence>
<evidence type="ECO:0000313" key="4">
    <source>
        <dbReference type="Proteomes" id="UP000422108"/>
    </source>
</evidence>
<dbReference type="AlphaFoldDB" id="A0A5K8AGP0"/>
<protein>
    <recommendedName>
        <fullName evidence="1">DNA 3'-5' helicase II</fullName>
    </recommendedName>
</protein>
<proteinExistence type="predicted"/>
<evidence type="ECO:0000259" key="2">
    <source>
        <dbReference type="Pfam" id="PF13538"/>
    </source>
</evidence>
<keyword evidence="4" id="KW-1185">Reference proteome</keyword>
<dbReference type="Pfam" id="PF13245">
    <property type="entry name" value="AAA_19"/>
    <property type="match status" value="1"/>
</dbReference>
<dbReference type="InterPro" id="IPR000212">
    <property type="entry name" value="DNA_helicase_UvrD/REP"/>
</dbReference>
<dbReference type="GO" id="GO:0000725">
    <property type="term" value="P:recombinational repair"/>
    <property type="evidence" value="ECO:0007669"/>
    <property type="project" value="TreeGrafter"/>
</dbReference>
<dbReference type="GO" id="GO:0003677">
    <property type="term" value="F:DNA binding"/>
    <property type="evidence" value="ECO:0007669"/>
    <property type="project" value="InterPro"/>
</dbReference>